<dbReference type="VEuPathDB" id="MicrosporidiaDB:VCUG_01222"/>
<dbReference type="RefSeq" id="XP_008074240.1">
    <property type="nucleotide sequence ID" value="XM_008076049.1"/>
</dbReference>
<dbReference type="GeneID" id="19879103"/>
<name>L2GVM5_VAVCU</name>
<proteinExistence type="predicted"/>
<dbReference type="AlphaFoldDB" id="L2GVM5"/>
<dbReference type="HOGENOM" id="CLU_1788295_0_0_1"/>
<evidence type="ECO:0000313" key="1">
    <source>
        <dbReference type="EMBL" id="ELA47338.1"/>
    </source>
</evidence>
<protein>
    <submittedName>
        <fullName evidence="1">Uncharacterized protein</fullName>
    </submittedName>
</protein>
<organism evidence="1 2">
    <name type="scientific">Vavraia culicis (isolate floridensis)</name>
    <name type="common">Microsporidian parasite</name>
    <dbReference type="NCBI Taxonomy" id="948595"/>
    <lineage>
        <taxon>Eukaryota</taxon>
        <taxon>Fungi</taxon>
        <taxon>Fungi incertae sedis</taxon>
        <taxon>Microsporidia</taxon>
        <taxon>Pleistophoridae</taxon>
        <taxon>Vavraia</taxon>
    </lineage>
</organism>
<dbReference type="InParanoid" id="L2GVM5"/>
<accession>L2GVM5</accession>
<dbReference type="Proteomes" id="UP000011081">
    <property type="component" value="Unassembled WGS sequence"/>
</dbReference>
<dbReference type="EMBL" id="GL877420">
    <property type="protein sequence ID" value="ELA47338.1"/>
    <property type="molecule type" value="Genomic_DNA"/>
</dbReference>
<sequence length="145" mass="16496">MVPFTKNKLFIFQVQHHSSCVMTLQSFSYEMRFMIHQPCSFSRRNLPVFTDHMLSHDTLIVPPPNNAFLSFYPSNTHPVTHIPFTAPSTFGKRCSFSCPYVQTALFSNNPATTDQPLAQTVLTRSVRHRCSQISADPFKHADCVS</sequence>
<gene>
    <name evidence="1" type="ORF">VCUG_01222</name>
</gene>
<keyword evidence="2" id="KW-1185">Reference proteome</keyword>
<evidence type="ECO:0000313" key="2">
    <source>
        <dbReference type="Proteomes" id="UP000011081"/>
    </source>
</evidence>
<reference evidence="2" key="1">
    <citation type="submission" date="2011-03" db="EMBL/GenBank/DDBJ databases">
        <title>The genome sequence of Vavraia culicis strain floridensis.</title>
        <authorList>
            <consortium name="The Broad Institute Genome Sequencing Platform"/>
            <person name="Cuomo C."/>
            <person name="Becnel J."/>
            <person name="Sanscrainte N."/>
            <person name="Young S.K."/>
            <person name="Zeng Q."/>
            <person name="Gargeya S."/>
            <person name="Fitzgerald M."/>
            <person name="Haas B."/>
            <person name="Abouelleil A."/>
            <person name="Alvarado L."/>
            <person name="Arachchi H.M."/>
            <person name="Berlin A."/>
            <person name="Chapman S.B."/>
            <person name="Gearin G."/>
            <person name="Goldberg J."/>
            <person name="Griggs A."/>
            <person name="Gujja S."/>
            <person name="Hansen M."/>
            <person name="Heiman D."/>
            <person name="Howarth C."/>
            <person name="Larimer J."/>
            <person name="Lui A."/>
            <person name="MacDonald P.J.P."/>
            <person name="McCowen C."/>
            <person name="Montmayeur A."/>
            <person name="Murphy C."/>
            <person name="Neiman D."/>
            <person name="Pearson M."/>
            <person name="Priest M."/>
            <person name="Roberts A."/>
            <person name="Saif S."/>
            <person name="Shea T."/>
            <person name="Sisk P."/>
            <person name="Stolte C."/>
            <person name="Sykes S."/>
            <person name="Wortman J."/>
            <person name="Nusbaum C."/>
            <person name="Birren B."/>
        </authorList>
    </citation>
    <scope>NUCLEOTIDE SEQUENCE [LARGE SCALE GENOMIC DNA]</scope>
    <source>
        <strain evidence="2">floridensis</strain>
    </source>
</reference>